<feature type="repeat" description="ANK" evidence="3">
    <location>
        <begin position="414"/>
        <end position="446"/>
    </location>
</feature>
<evidence type="ECO:0000313" key="4">
    <source>
        <dbReference type="EMBL" id="CAB0029412.1"/>
    </source>
</evidence>
<keyword evidence="1" id="KW-0677">Repeat</keyword>
<proteinExistence type="predicted"/>
<dbReference type="EMBL" id="CADCXV010000313">
    <property type="protein sequence ID" value="CAB0029412.1"/>
    <property type="molecule type" value="Genomic_DNA"/>
</dbReference>
<gene>
    <name evidence="4" type="ORF">TBRA_LOCUS1449</name>
</gene>
<feature type="repeat" description="ANK" evidence="3">
    <location>
        <begin position="744"/>
        <end position="776"/>
    </location>
</feature>
<feature type="repeat" description="ANK" evidence="3">
    <location>
        <begin position="516"/>
        <end position="548"/>
    </location>
</feature>
<dbReference type="InterPro" id="IPR051165">
    <property type="entry name" value="Multifunctional_ANK_Repeat"/>
</dbReference>
<accession>A0A6H5I305</accession>
<evidence type="ECO:0000256" key="2">
    <source>
        <dbReference type="ARBA" id="ARBA00023043"/>
    </source>
</evidence>
<evidence type="ECO:0000313" key="5">
    <source>
        <dbReference type="Proteomes" id="UP000479190"/>
    </source>
</evidence>
<dbReference type="Pfam" id="PF13857">
    <property type="entry name" value="Ank_5"/>
    <property type="match status" value="1"/>
</dbReference>
<dbReference type="PANTHER" id="PTHR24123:SF33">
    <property type="entry name" value="PROTEIN HOS4"/>
    <property type="match status" value="1"/>
</dbReference>
<evidence type="ECO:0000256" key="1">
    <source>
        <dbReference type="ARBA" id="ARBA00022737"/>
    </source>
</evidence>
<feature type="repeat" description="ANK" evidence="3">
    <location>
        <begin position="633"/>
        <end position="658"/>
    </location>
</feature>
<feature type="repeat" description="ANK" evidence="3">
    <location>
        <begin position="891"/>
        <end position="924"/>
    </location>
</feature>
<dbReference type="InterPro" id="IPR002110">
    <property type="entry name" value="Ankyrin_rpt"/>
</dbReference>
<dbReference type="Pfam" id="PF00023">
    <property type="entry name" value="Ank"/>
    <property type="match status" value="2"/>
</dbReference>
<keyword evidence="2 3" id="KW-0040">ANK repeat</keyword>
<dbReference type="Pfam" id="PF12796">
    <property type="entry name" value="Ank_2"/>
    <property type="match status" value="5"/>
</dbReference>
<dbReference type="PRINTS" id="PR01415">
    <property type="entry name" value="ANKYRIN"/>
</dbReference>
<dbReference type="Proteomes" id="UP000479190">
    <property type="component" value="Unassembled WGS sequence"/>
</dbReference>
<feature type="repeat" description="ANK" evidence="3">
    <location>
        <begin position="186"/>
        <end position="218"/>
    </location>
</feature>
<sequence>MNLQNDAIDNELQNLQDKTLSQFHYVCSNRRPNLEQWIDQSRLRVNASISRDSPTYPGYAPLHLAVSCKNLQAVEALLRRNADLSLENARGQTPIHLALRTIQTASRRRRKCTSSEKTRKLESILEKMLAEAWRGSYVNAREASTGLTHFHAACYKAKEAIVAGYLESGNVDDVNRPMRFDSPYWPGWTPLHVAARYCLLNVAGLLLRHGADVGAKNARGQSPLHCAIRQGNRRLIEMLFVALNQNCNSVNPADNVGLSLLHVDCMIGDEPDSLDRFLQPANNQQVDLNLQVERDLWAGCTPLHVAAHLRNIYFMRLLIQNGADVNARDANDLSPLQLAVQKRIVNMLFFDLLLSQYNKTALRVVDGHDDAYRLYAACMCAHKDAIRELLDNNAAATGCCLNAAVPAEYPFALPGYTPLHFAVERGVLETIQLLLEYGADSCLQDATWSMSPLHLAARRKNFDAARLISMFTDPRRNPRDSQGLTHLHVVCMLDETEIAERLLDNADNQIDAKTKSGDTPLHVAVKSGSKRIVRLLLKRRADFTIQNSQGQTALHLAVAANDEETCQLVLSSYNDDDFYSTLTNPNPSDARGLSHFHVACMKNKHDLVARFLEHDKVNVASSMQVKLDADEYAGFTPLHFAVKYQSLETIAILLKHSAADMMSVKDACDKTPLHYACDSVQYTSKKILDLFWSSIDDDLDVDRLGLTAVHVACMRDDSAMVQQLLTLNPAAVNESTSLAYPRWPGYSPLHFAAKYGSIGTIENLLDAGAEVDASDKYGFRPLHLACSRSKAKVVRKLLEAGADPTAKSHKSVTPLRLAMQVNSDEIVRMILSHPRSRSVNPMDNKGLTYFHVACLRNMYDVVEEYLTDRDDNKLAPLDVNQTAHPLALKYPGYTALHMAVERGSGGRLVGLLLLYGANVNIDDGQGRTPLHLLFEPRLRRKAAAAFKLLVRGAAPDARSALGDTCLEFAMKHNQWTIFQLALGHGANPNLVNPVLEQRRPLQLAIESCRVAMLEALLNGGAEATIKLADGSNLVHWTVSNVPMSVHSATTPKFNVLNFFIRAGYTLILSKIFILLLEHGCDLNAIDAAGRSPLHRTYWPTNYSALEALLKCGADINTEDRSGRTVVSFLFEIASSRIDRPYLYKILLRHLELRRLAGPRLSPTNEALYDTLLEASEVFQESGEEAYYEVDDDYARELSSMRDVYFGGYVTLWKLYKDNNAMARHLARSGGFKAYVRSGQVQQNFPLSSCLIMMRYARALAREKLLGPAVEALAQLLKENVEWINWNDEMSDALIDYLDDQDLKNLTEAYGCCENF</sequence>
<feature type="repeat" description="ANK" evidence="3">
    <location>
        <begin position="1088"/>
        <end position="1120"/>
    </location>
</feature>
<dbReference type="Gene3D" id="1.25.40.20">
    <property type="entry name" value="Ankyrin repeat-containing domain"/>
    <property type="match status" value="7"/>
</dbReference>
<dbReference type="InterPro" id="IPR036770">
    <property type="entry name" value="Ankyrin_rpt-contain_sf"/>
</dbReference>
<feature type="repeat" description="ANK" evidence="3">
    <location>
        <begin position="219"/>
        <end position="240"/>
    </location>
</feature>
<feature type="repeat" description="ANK" evidence="3">
    <location>
        <begin position="777"/>
        <end position="809"/>
    </location>
</feature>
<feature type="repeat" description="ANK" evidence="3">
    <location>
        <begin position="298"/>
        <end position="330"/>
    </location>
</feature>
<name>A0A6H5I305_9HYME</name>
<organism evidence="4 5">
    <name type="scientific">Trichogramma brassicae</name>
    <dbReference type="NCBI Taxonomy" id="86971"/>
    <lineage>
        <taxon>Eukaryota</taxon>
        <taxon>Metazoa</taxon>
        <taxon>Ecdysozoa</taxon>
        <taxon>Arthropoda</taxon>
        <taxon>Hexapoda</taxon>
        <taxon>Insecta</taxon>
        <taxon>Pterygota</taxon>
        <taxon>Neoptera</taxon>
        <taxon>Endopterygota</taxon>
        <taxon>Hymenoptera</taxon>
        <taxon>Apocrita</taxon>
        <taxon>Proctotrupomorpha</taxon>
        <taxon>Chalcidoidea</taxon>
        <taxon>Trichogrammatidae</taxon>
        <taxon>Trichogramma</taxon>
    </lineage>
</organism>
<feature type="repeat" description="ANK" evidence="3">
    <location>
        <begin position="57"/>
        <end position="89"/>
    </location>
</feature>
<dbReference type="SUPFAM" id="SSF48403">
    <property type="entry name" value="Ankyrin repeat"/>
    <property type="match status" value="4"/>
</dbReference>
<protein>
    <submittedName>
        <fullName evidence="4">Uncharacterized protein</fullName>
    </submittedName>
</protein>
<dbReference type="OrthoDB" id="194358at2759"/>
<dbReference type="PANTHER" id="PTHR24123">
    <property type="entry name" value="ANKYRIN REPEAT-CONTAINING"/>
    <property type="match status" value="1"/>
</dbReference>
<keyword evidence="5" id="KW-1185">Reference proteome</keyword>
<dbReference type="PROSITE" id="PS50297">
    <property type="entry name" value="ANK_REP_REGION"/>
    <property type="match status" value="11"/>
</dbReference>
<dbReference type="SMART" id="SM00248">
    <property type="entry name" value="ANK"/>
    <property type="match status" value="26"/>
</dbReference>
<dbReference type="PROSITE" id="PS50088">
    <property type="entry name" value="ANK_REPEAT"/>
    <property type="match status" value="11"/>
</dbReference>
<evidence type="ECO:0000256" key="3">
    <source>
        <dbReference type="PROSITE-ProRule" id="PRU00023"/>
    </source>
</evidence>
<reference evidence="4 5" key="1">
    <citation type="submission" date="2020-02" db="EMBL/GenBank/DDBJ databases">
        <authorList>
            <person name="Ferguson B K."/>
        </authorList>
    </citation>
    <scope>NUCLEOTIDE SEQUENCE [LARGE SCALE GENOMIC DNA]</scope>
</reference>